<feature type="domain" description="PIN" evidence="1">
    <location>
        <begin position="2"/>
        <end position="116"/>
    </location>
</feature>
<dbReference type="RefSeq" id="WP_163300000.1">
    <property type="nucleotide sequence ID" value="NZ_JAAGRR010000239.1"/>
</dbReference>
<reference evidence="2 3" key="1">
    <citation type="submission" date="2020-02" db="EMBL/GenBank/DDBJ databases">
        <title>Comparative genomics of sulfur disproportionating microorganisms.</title>
        <authorList>
            <person name="Ward L.M."/>
            <person name="Bertran E."/>
            <person name="Johnston D.T."/>
        </authorList>
    </citation>
    <scope>NUCLEOTIDE SEQUENCE [LARGE SCALE GENOMIC DNA]</scope>
    <source>
        <strain evidence="2 3">DSM 100025</strain>
    </source>
</reference>
<protein>
    <submittedName>
        <fullName evidence="2">PIN domain-containing protein</fullName>
    </submittedName>
</protein>
<dbReference type="SUPFAM" id="SSF88723">
    <property type="entry name" value="PIN domain-like"/>
    <property type="match status" value="1"/>
</dbReference>
<accession>A0A6N9TQR9</accession>
<dbReference type="Pfam" id="PF13470">
    <property type="entry name" value="PIN_3"/>
    <property type="match status" value="1"/>
</dbReference>
<comment type="caution">
    <text evidence="2">The sequence shown here is derived from an EMBL/GenBank/DDBJ whole genome shotgun (WGS) entry which is preliminary data.</text>
</comment>
<dbReference type="InterPro" id="IPR029060">
    <property type="entry name" value="PIN-like_dom_sf"/>
</dbReference>
<sequence length="141" mass="14986">MKVLFDTNVILDVLLDRAPLAEDAAHLLSQVERAKIAGFACATTIPAPYSLLSKALGARAADRHIHSLPALFVAAAVNRIVLEGAGAADFDDFEDAVAHEAAVHAGARYIVTRNVAEFKRAKLPVFTPREFIGVLASLTAP</sequence>
<name>A0A6N9TQR9_DISTH</name>
<dbReference type="AlphaFoldDB" id="A0A6N9TQR9"/>
<evidence type="ECO:0000313" key="3">
    <source>
        <dbReference type="Proteomes" id="UP000469346"/>
    </source>
</evidence>
<keyword evidence="3" id="KW-1185">Reference proteome</keyword>
<dbReference type="Proteomes" id="UP000469346">
    <property type="component" value="Unassembled WGS sequence"/>
</dbReference>
<dbReference type="EMBL" id="JAAGRR010000239">
    <property type="protein sequence ID" value="NDY43621.1"/>
    <property type="molecule type" value="Genomic_DNA"/>
</dbReference>
<gene>
    <name evidence="2" type="ORF">G3N55_12330</name>
</gene>
<evidence type="ECO:0000259" key="1">
    <source>
        <dbReference type="Pfam" id="PF13470"/>
    </source>
</evidence>
<evidence type="ECO:0000313" key="2">
    <source>
        <dbReference type="EMBL" id="NDY43621.1"/>
    </source>
</evidence>
<dbReference type="InterPro" id="IPR002716">
    <property type="entry name" value="PIN_dom"/>
</dbReference>
<proteinExistence type="predicted"/>
<organism evidence="2 3">
    <name type="scientific">Dissulfurirhabdus thermomarina</name>
    <dbReference type="NCBI Taxonomy" id="1765737"/>
    <lineage>
        <taxon>Bacteria</taxon>
        <taxon>Deltaproteobacteria</taxon>
        <taxon>Dissulfurirhabdaceae</taxon>
        <taxon>Dissulfurirhabdus</taxon>
    </lineage>
</organism>